<protein>
    <submittedName>
        <fullName evidence="2">Uncharacterized protein</fullName>
    </submittedName>
</protein>
<accession>A0ABN2IHW1</accession>
<proteinExistence type="predicted"/>
<comment type="caution">
    <text evidence="2">The sequence shown here is derived from an EMBL/GenBank/DDBJ whole genome shotgun (WGS) entry which is preliminary data.</text>
</comment>
<feature type="transmembrane region" description="Helical" evidence="1">
    <location>
        <begin position="143"/>
        <end position="163"/>
    </location>
</feature>
<keyword evidence="1" id="KW-1133">Transmembrane helix</keyword>
<reference evidence="2 3" key="1">
    <citation type="journal article" date="2019" name="Int. J. Syst. Evol. Microbiol.">
        <title>The Global Catalogue of Microorganisms (GCM) 10K type strain sequencing project: providing services to taxonomists for standard genome sequencing and annotation.</title>
        <authorList>
            <consortium name="The Broad Institute Genomics Platform"/>
            <consortium name="The Broad Institute Genome Sequencing Center for Infectious Disease"/>
            <person name="Wu L."/>
            <person name="Ma J."/>
        </authorList>
    </citation>
    <scope>NUCLEOTIDE SEQUENCE [LARGE SCALE GENOMIC DNA]</scope>
    <source>
        <strain evidence="2 3">JCM 14718</strain>
    </source>
</reference>
<feature type="transmembrane region" description="Helical" evidence="1">
    <location>
        <begin position="37"/>
        <end position="58"/>
    </location>
</feature>
<feature type="transmembrane region" description="Helical" evidence="1">
    <location>
        <begin position="102"/>
        <end position="123"/>
    </location>
</feature>
<evidence type="ECO:0000256" key="1">
    <source>
        <dbReference type="SAM" id="Phobius"/>
    </source>
</evidence>
<feature type="transmembrane region" description="Helical" evidence="1">
    <location>
        <begin position="308"/>
        <end position="332"/>
    </location>
</feature>
<dbReference type="EMBL" id="BAAANY010000030">
    <property type="protein sequence ID" value="GAA1705399.1"/>
    <property type="molecule type" value="Genomic_DNA"/>
</dbReference>
<evidence type="ECO:0000313" key="2">
    <source>
        <dbReference type="EMBL" id="GAA1705399.1"/>
    </source>
</evidence>
<organism evidence="2 3">
    <name type="scientific">Fodinicola feengrottensis</name>
    <dbReference type="NCBI Taxonomy" id="435914"/>
    <lineage>
        <taxon>Bacteria</taxon>
        <taxon>Bacillati</taxon>
        <taxon>Actinomycetota</taxon>
        <taxon>Actinomycetes</taxon>
        <taxon>Mycobacteriales</taxon>
        <taxon>Fodinicola</taxon>
    </lineage>
</organism>
<name>A0ABN2IHW1_9ACTN</name>
<feature type="transmembrane region" description="Helical" evidence="1">
    <location>
        <begin position="226"/>
        <end position="246"/>
    </location>
</feature>
<keyword evidence="3" id="KW-1185">Reference proteome</keyword>
<feature type="transmembrane region" description="Helical" evidence="1">
    <location>
        <begin position="267"/>
        <end position="288"/>
    </location>
</feature>
<dbReference type="RefSeq" id="WP_279579216.1">
    <property type="nucleotide sequence ID" value="NZ_WOTO01000003.1"/>
</dbReference>
<feature type="transmembrane region" description="Helical" evidence="1">
    <location>
        <begin position="184"/>
        <end position="206"/>
    </location>
</feature>
<keyword evidence="1" id="KW-0472">Membrane</keyword>
<evidence type="ECO:0000313" key="3">
    <source>
        <dbReference type="Proteomes" id="UP001500618"/>
    </source>
</evidence>
<gene>
    <name evidence="2" type="ORF">GCM10009765_63310</name>
</gene>
<sequence>MAEAVAGGPGNAGGMTTTVEAATSVRRRWALAYQRNGWWLLLLWAVAYGLLRASQAIHGEPYVAPLGTDLVVGGWLPTVLCAVAAILAPMLRTPRGPKPLRVAAVAVAWTVTTALAAEAALFLLDLVSVVLPGIGLTVEPAALATRLACEAGAVLLAGTTLVYQRQQRSACLTCGRTDRPRPPWMLKVATFAGYAAIAGCLLRLVAQYAVGTNGIPLAVVGMTPQALGFEAGFLLAGVVLPLALVRPWGRRFPRWVTGLAGRRVPRWLLLGPAFVISLGMTAYFGVTFAELAFQSAAGTFDAGPFGLAFFWVAVPAYLLWGIGLGLAALGFWSRTRPICRQCDRF</sequence>
<feature type="transmembrane region" description="Helical" evidence="1">
    <location>
        <begin position="70"/>
        <end position="90"/>
    </location>
</feature>
<dbReference type="Proteomes" id="UP001500618">
    <property type="component" value="Unassembled WGS sequence"/>
</dbReference>
<keyword evidence="1" id="KW-0812">Transmembrane</keyword>